<evidence type="ECO:0000256" key="1">
    <source>
        <dbReference type="SAM" id="MobiDB-lite"/>
    </source>
</evidence>
<dbReference type="AlphaFoldDB" id="A0A319DXG9"/>
<keyword evidence="3" id="KW-1185">Reference proteome</keyword>
<dbReference type="VEuPathDB" id="FungiDB:BO78DRAFT_453581"/>
<feature type="compositionally biased region" description="Acidic residues" evidence="1">
    <location>
        <begin position="193"/>
        <end position="212"/>
    </location>
</feature>
<gene>
    <name evidence="2" type="ORF">BO78DRAFT_453581</name>
</gene>
<reference evidence="2 3" key="1">
    <citation type="submission" date="2018-02" db="EMBL/GenBank/DDBJ databases">
        <title>The genomes of Aspergillus section Nigri reveals drivers in fungal speciation.</title>
        <authorList>
            <consortium name="DOE Joint Genome Institute"/>
            <person name="Vesth T.C."/>
            <person name="Nybo J."/>
            <person name="Theobald S."/>
            <person name="Brandl J."/>
            <person name="Frisvad J.C."/>
            <person name="Nielsen K.F."/>
            <person name="Lyhne E.K."/>
            <person name="Kogle M.E."/>
            <person name="Kuo A."/>
            <person name="Riley R."/>
            <person name="Clum A."/>
            <person name="Nolan M."/>
            <person name="Lipzen A."/>
            <person name="Salamov A."/>
            <person name="Henrissat B."/>
            <person name="Wiebenga A."/>
            <person name="De vries R.P."/>
            <person name="Grigoriev I.V."/>
            <person name="Mortensen U.H."/>
            <person name="Andersen M.R."/>
            <person name="Baker S.E."/>
        </authorList>
    </citation>
    <scope>NUCLEOTIDE SEQUENCE [LARGE SCALE GENOMIC DNA]</scope>
    <source>
        <strain evidence="2 3">CBS 121057</strain>
    </source>
</reference>
<evidence type="ECO:0000313" key="3">
    <source>
        <dbReference type="Proteomes" id="UP000248423"/>
    </source>
</evidence>
<dbReference type="EMBL" id="KZ826393">
    <property type="protein sequence ID" value="PYI02501.1"/>
    <property type="molecule type" value="Genomic_DNA"/>
</dbReference>
<organism evidence="2 3">
    <name type="scientific">Aspergillus sclerotiicarbonarius (strain CBS 121057 / IBT 28362)</name>
    <dbReference type="NCBI Taxonomy" id="1448318"/>
    <lineage>
        <taxon>Eukaryota</taxon>
        <taxon>Fungi</taxon>
        <taxon>Dikarya</taxon>
        <taxon>Ascomycota</taxon>
        <taxon>Pezizomycotina</taxon>
        <taxon>Eurotiomycetes</taxon>
        <taxon>Eurotiomycetidae</taxon>
        <taxon>Eurotiales</taxon>
        <taxon>Aspergillaceae</taxon>
        <taxon>Aspergillus</taxon>
        <taxon>Aspergillus subgen. Circumdati</taxon>
    </lineage>
</organism>
<feature type="region of interest" description="Disordered" evidence="1">
    <location>
        <begin position="188"/>
        <end position="246"/>
    </location>
</feature>
<protein>
    <submittedName>
        <fullName evidence="2">Uncharacterized protein</fullName>
    </submittedName>
</protein>
<accession>A0A319DXG9</accession>
<proteinExistence type="predicted"/>
<evidence type="ECO:0000313" key="2">
    <source>
        <dbReference type="EMBL" id="PYI02501.1"/>
    </source>
</evidence>
<sequence length="246" mass="27428">MTNTNPPLNYLTFATAWKNRLIDFFSGANGLTDIQHRTEAGESYYNIPYQKIILSHDGYDFFGLIVGPARYPTYHMEVLLPEWGATEPSVTHLPTNGESDRLRGKQYWALVRGNHVSFYARIGPQNPSASRHVVPCWLSPTQERYSREFIHQDSRHVRRMLNDARLYFGLEGTGRPLLRICPAEPNPCPLPVEESDEYSTEPVDEPIAEYSDEGGGGEGSLGSPEGGNDRLTLSPPAYVAGGAEDV</sequence>
<dbReference type="Proteomes" id="UP000248423">
    <property type="component" value="Unassembled WGS sequence"/>
</dbReference>
<name>A0A319DXG9_ASPSB</name>